<organism evidence="1 2">
    <name type="scientific">Bifidobacterium longum subsp. longum</name>
    <dbReference type="NCBI Taxonomy" id="1679"/>
    <lineage>
        <taxon>Bacteria</taxon>
        <taxon>Bacillati</taxon>
        <taxon>Actinomycetota</taxon>
        <taxon>Actinomycetes</taxon>
        <taxon>Bifidobacteriales</taxon>
        <taxon>Bifidobacteriaceae</taxon>
        <taxon>Bifidobacterium</taxon>
    </lineage>
</organism>
<dbReference type="AlphaFoldDB" id="A0A4R0SJT8"/>
<name>A0A4R0SJT8_BIFLL</name>
<sequence>MVEKYIETLPFTASVFVVALTIVAVLVAVFLLFMRLLDDHPVVFVIVMVVITFLVFNFLLSLGGVA</sequence>
<proteinExistence type="predicted"/>
<evidence type="ECO:0000313" key="2">
    <source>
        <dbReference type="Proteomes" id="UP000292241"/>
    </source>
</evidence>
<dbReference type="RefSeq" id="WP_023658641.1">
    <property type="nucleotide sequence ID" value="NZ_AP022379.1"/>
</dbReference>
<comment type="caution">
    <text evidence="1">The sequence shown here is derived from an EMBL/GenBank/DDBJ whole genome shotgun (WGS) entry which is preliminary data.</text>
</comment>
<dbReference type="EMBL" id="SHPR01000051">
    <property type="protein sequence ID" value="TCD82084.1"/>
    <property type="molecule type" value="Genomic_DNA"/>
</dbReference>
<dbReference type="Proteomes" id="UP000292241">
    <property type="component" value="Unassembled WGS sequence"/>
</dbReference>
<evidence type="ECO:0000313" key="1">
    <source>
        <dbReference type="EMBL" id="TCD82084.1"/>
    </source>
</evidence>
<reference evidence="1 2" key="1">
    <citation type="journal article" date="2018" name="Sci. Rep.">
        <title>Genomic diversity and distribution of Bifidobacterium longum subsp. longum across the human lifespan.</title>
        <authorList>
            <person name="Odamaki T."/>
            <person name="Bottacini F."/>
            <person name="Kato K."/>
            <person name="Mitsuyama E."/>
            <person name="Yoshida K."/>
            <person name="Horigome A."/>
            <person name="Xiao J.Z."/>
            <person name="van Sinderen D."/>
        </authorList>
    </citation>
    <scope>NUCLEOTIDE SEQUENCE [LARGE SCALE GENOMIC DNA]</scope>
    <source>
        <strain evidence="1 2">MCC10008</strain>
    </source>
</reference>
<protein>
    <submittedName>
        <fullName evidence="1">Uncharacterized protein</fullName>
    </submittedName>
</protein>
<accession>A0A4R0SJT8</accession>
<gene>
    <name evidence="1" type="ORF">MCC10008_1992</name>
</gene>